<comment type="caution">
    <text evidence="2">The sequence shown here is derived from an EMBL/GenBank/DDBJ whole genome shotgun (WGS) entry which is preliminary data.</text>
</comment>
<dbReference type="EMBL" id="JALJRB010000006">
    <property type="protein sequence ID" value="MCJ8500412.1"/>
    <property type="molecule type" value="Genomic_DNA"/>
</dbReference>
<evidence type="ECO:0000313" key="2">
    <source>
        <dbReference type="EMBL" id="MCJ8500412.1"/>
    </source>
</evidence>
<name>A0AA41UJD0_9BACT</name>
<sequence>MTLLTIDPQRCRHDGICAAVCPAGIIAAPTQQQLPFMVGYPRFRYHRLALRNPAAISWQ</sequence>
<keyword evidence="3" id="KW-1185">Reference proteome</keyword>
<evidence type="ECO:0000313" key="3">
    <source>
        <dbReference type="Proteomes" id="UP001165427"/>
    </source>
</evidence>
<feature type="domain" description="4Fe-4S ferredoxin-type" evidence="1">
    <location>
        <begin position="2"/>
        <end position="31"/>
    </location>
</feature>
<organism evidence="2 3">
    <name type="scientific">Desulfatitalea alkaliphila</name>
    <dbReference type="NCBI Taxonomy" id="2929485"/>
    <lineage>
        <taxon>Bacteria</taxon>
        <taxon>Pseudomonadati</taxon>
        <taxon>Thermodesulfobacteriota</taxon>
        <taxon>Desulfobacteria</taxon>
        <taxon>Desulfobacterales</taxon>
        <taxon>Desulfosarcinaceae</taxon>
        <taxon>Desulfatitalea</taxon>
    </lineage>
</organism>
<gene>
    <name evidence="2" type="ORF">MRX98_07490</name>
</gene>
<dbReference type="AlphaFoldDB" id="A0AA41UJD0"/>
<dbReference type="Proteomes" id="UP001165427">
    <property type="component" value="Unassembled WGS sequence"/>
</dbReference>
<evidence type="ECO:0000259" key="1">
    <source>
        <dbReference type="PROSITE" id="PS51379"/>
    </source>
</evidence>
<proteinExistence type="predicted"/>
<dbReference type="RefSeq" id="WP_246904718.1">
    <property type="nucleotide sequence ID" value="NZ_JALJRB010000006.1"/>
</dbReference>
<protein>
    <submittedName>
        <fullName evidence="2">4Fe-4S binding protein</fullName>
    </submittedName>
</protein>
<accession>A0AA41UJD0</accession>
<dbReference type="PROSITE" id="PS51379">
    <property type="entry name" value="4FE4S_FER_2"/>
    <property type="match status" value="1"/>
</dbReference>
<dbReference type="SUPFAM" id="SSF54862">
    <property type="entry name" value="4Fe-4S ferredoxins"/>
    <property type="match status" value="1"/>
</dbReference>
<dbReference type="InterPro" id="IPR017896">
    <property type="entry name" value="4Fe4S_Fe-S-bd"/>
</dbReference>
<reference evidence="2" key="1">
    <citation type="submission" date="2022-04" db="EMBL/GenBank/DDBJ databases">
        <title>Desulfatitalea alkaliphila sp. nov., a novel anaerobic sulfate-reducing bacterium isolated from terrestrial mud volcano, Taman Peninsula, Russia.</title>
        <authorList>
            <person name="Khomyakova M.A."/>
            <person name="Merkel A.Y."/>
            <person name="Slobodkin A.I."/>
        </authorList>
    </citation>
    <scope>NUCLEOTIDE SEQUENCE</scope>
    <source>
        <strain evidence="2">M08but</strain>
    </source>
</reference>
<dbReference type="Pfam" id="PF12837">
    <property type="entry name" value="Fer4_6"/>
    <property type="match status" value="1"/>
</dbReference>